<keyword evidence="3" id="KW-1185">Reference proteome</keyword>
<dbReference type="PANTHER" id="PTHR28058:SF1">
    <property type="entry name" value="SMALL RIBOSOMAL SUBUNIT PROTEIN BS1M"/>
    <property type="match status" value="1"/>
</dbReference>
<feature type="region of interest" description="Disordered" evidence="1">
    <location>
        <begin position="319"/>
        <end position="370"/>
    </location>
</feature>
<reference evidence="2 3" key="1">
    <citation type="journal article" date="2023" name="Elife">
        <title>Identification of key yeast species and microbe-microbe interactions impacting larval growth of Drosophila in the wild.</title>
        <authorList>
            <person name="Mure A."/>
            <person name="Sugiura Y."/>
            <person name="Maeda R."/>
            <person name="Honda K."/>
            <person name="Sakurai N."/>
            <person name="Takahashi Y."/>
            <person name="Watada M."/>
            <person name="Katoh T."/>
            <person name="Gotoh A."/>
            <person name="Gotoh Y."/>
            <person name="Taniguchi I."/>
            <person name="Nakamura K."/>
            <person name="Hayashi T."/>
            <person name="Katayama T."/>
            <person name="Uemura T."/>
            <person name="Hattori Y."/>
        </authorList>
    </citation>
    <scope>NUCLEOTIDE SEQUENCE [LARGE SCALE GENOMIC DNA]</scope>
    <source>
        <strain evidence="2 3">KH-74</strain>
    </source>
</reference>
<dbReference type="InterPro" id="IPR016712">
    <property type="entry name" value="Rbsml_bS1m-like"/>
</dbReference>
<dbReference type="GO" id="GO:0070124">
    <property type="term" value="P:mitochondrial translational initiation"/>
    <property type="evidence" value="ECO:0007669"/>
    <property type="project" value="TreeGrafter"/>
</dbReference>
<accession>A0AAV5S1U0</accession>
<dbReference type="Pfam" id="PF11709">
    <property type="entry name" value="Mit_ribos_Mrp51"/>
    <property type="match status" value="1"/>
</dbReference>
<keyword evidence="2" id="KW-0689">Ribosomal protein</keyword>
<dbReference type="PANTHER" id="PTHR28058">
    <property type="entry name" value="37S RIBOSOMAL PROTEIN MRP51, MITOCHONDRIAL"/>
    <property type="match status" value="1"/>
</dbReference>
<protein>
    <submittedName>
        <fullName evidence="2">Mitochondrial 37S ribosomal protein</fullName>
    </submittedName>
</protein>
<evidence type="ECO:0000256" key="1">
    <source>
        <dbReference type="SAM" id="MobiDB-lite"/>
    </source>
</evidence>
<keyword evidence="2" id="KW-0687">Ribonucleoprotein</keyword>
<dbReference type="GO" id="GO:0003735">
    <property type="term" value="F:structural constituent of ribosome"/>
    <property type="evidence" value="ECO:0007669"/>
    <property type="project" value="TreeGrafter"/>
</dbReference>
<evidence type="ECO:0000313" key="2">
    <source>
        <dbReference type="EMBL" id="GMM56863.1"/>
    </source>
</evidence>
<comment type="caution">
    <text evidence="2">The sequence shown here is derived from an EMBL/GenBank/DDBJ whole genome shotgun (WGS) entry which is preliminary data.</text>
</comment>
<sequence length="382" mass="42449">MSSISSVLKNSRLAQLPKSRVKLDSKKFRVKHFPTHQIVETKPATLSRQEWGLKSNIPNKIKSKYLVLDELDTLERMTEFEPIGGTQWTRLRFQEMGVVPDFQQGRSNPMFPFADVVRESQLGAGASGAVTGDDQLRELCNQLGVSEKTKASTLRKTLASVKKNRDGFKTWALQRDPEALSNKKFNSDELKGVAKKFLNETFNMNNEAAKIKNAHRFVGTGGLSYGLKGRLRNSPNGAVQKTIVPGRITNYGKQEIGSAAIGGFVANCSGYENKRNSYNKGDFIRESVYPFRIEHVSIGNNGQVQIKANGNILMNGGGHGSGSAEMDGHIRGRRGPYGLGYNRNRLMQQQQQQKNNSSSNAESVKEKASELVERLRNMTITH</sequence>
<evidence type="ECO:0000313" key="3">
    <source>
        <dbReference type="Proteomes" id="UP001377567"/>
    </source>
</evidence>
<name>A0AAV5S1U0_MAUHU</name>
<dbReference type="Proteomes" id="UP001377567">
    <property type="component" value="Unassembled WGS sequence"/>
</dbReference>
<dbReference type="AlphaFoldDB" id="A0AAV5S1U0"/>
<organism evidence="2 3">
    <name type="scientific">Maudiozyma humilis</name>
    <name type="common">Sour dough yeast</name>
    <name type="synonym">Kazachstania humilis</name>
    <dbReference type="NCBI Taxonomy" id="51915"/>
    <lineage>
        <taxon>Eukaryota</taxon>
        <taxon>Fungi</taxon>
        <taxon>Dikarya</taxon>
        <taxon>Ascomycota</taxon>
        <taxon>Saccharomycotina</taxon>
        <taxon>Saccharomycetes</taxon>
        <taxon>Saccharomycetales</taxon>
        <taxon>Saccharomycetaceae</taxon>
        <taxon>Maudiozyma</taxon>
    </lineage>
</organism>
<dbReference type="PIRSF" id="PIRSF018156">
    <property type="entry name" value="MRPL51_fungal"/>
    <property type="match status" value="1"/>
</dbReference>
<feature type="compositionally biased region" description="Low complexity" evidence="1">
    <location>
        <begin position="348"/>
        <end position="360"/>
    </location>
</feature>
<dbReference type="GO" id="GO:0005763">
    <property type="term" value="C:mitochondrial small ribosomal subunit"/>
    <property type="evidence" value="ECO:0007669"/>
    <property type="project" value="TreeGrafter"/>
</dbReference>
<proteinExistence type="predicted"/>
<dbReference type="EMBL" id="BTGD01000010">
    <property type="protein sequence ID" value="GMM56863.1"/>
    <property type="molecule type" value="Genomic_DNA"/>
</dbReference>
<gene>
    <name evidence="2" type="ORF">DAKH74_034790</name>
</gene>